<keyword evidence="3" id="KW-0862">Zinc</keyword>
<dbReference type="GO" id="GO:0008270">
    <property type="term" value="F:zinc ion binding"/>
    <property type="evidence" value="ECO:0007669"/>
    <property type="project" value="InterPro"/>
</dbReference>
<dbReference type="InterPro" id="IPR002125">
    <property type="entry name" value="CMP_dCMP_dom"/>
</dbReference>
<dbReference type="GO" id="GO:0052717">
    <property type="term" value="F:tRNA-specific adenosine-34 deaminase activity"/>
    <property type="evidence" value="ECO:0007669"/>
    <property type="project" value="UniProtKB-EC"/>
</dbReference>
<proteinExistence type="evidence at transcript level"/>
<dbReference type="OrthoDB" id="408702at2759"/>
<feature type="domain" description="CMP/dCMP-type deaminase" evidence="4">
    <location>
        <begin position="41"/>
        <end position="165"/>
    </location>
</feature>
<dbReference type="PANTHER" id="PTHR11079:SF149">
    <property type="entry name" value="TRNA-SPECIFIC ADENOSINE DEAMINASE 2"/>
    <property type="match status" value="1"/>
</dbReference>
<dbReference type="OMA" id="VGCVIVM"/>
<dbReference type="AlphaFoldDB" id="T2MA32"/>
<dbReference type="GO" id="GO:0002100">
    <property type="term" value="P:tRNA wobble adenosine to inosine editing"/>
    <property type="evidence" value="ECO:0007669"/>
    <property type="project" value="InterPro"/>
</dbReference>
<gene>
    <name evidence="5" type="primary">ADAT2</name>
</gene>
<dbReference type="SUPFAM" id="SSF53927">
    <property type="entry name" value="Cytidine deaminase-like"/>
    <property type="match status" value="1"/>
</dbReference>
<evidence type="ECO:0000256" key="3">
    <source>
        <dbReference type="ARBA" id="ARBA00022833"/>
    </source>
</evidence>
<keyword evidence="2" id="KW-0378">Hydrolase</keyword>
<keyword evidence="1" id="KW-0479">Metal-binding</keyword>
<organism evidence="5">
    <name type="scientific">Hydra vulgaris</name>
    <name type="common">Hydra</name>
    <name type="synonym">Hydra attenuata</name>
    <dbReference type="NCBI Taxonomy" id="6087"/>
    <lineage>
        <taxon>Eukaryota</taxon>
        <taxon>Metazoa</taxon>
        <taxon>Cnidaria</taxon>
        <taxon>Hydrozoa</taxon>
        <taxon>Hydroidolina</taxon>
        <taxon>Anthoathecata</taxon>
        <taxon>Aplanulata</taxon>
        <taxon>Hydridae</taxon>
        <taxon>Hydra</taxon>
    </lineage>
</organism>
<dbReference type="PANTHER" id="PTHR11079">
    <property type="entry name" value="CYTOSINE DEAMINASE FAMILY MEMBER"/>
    <property type="match status" value="1"/>
</dbReference>
<dbReference type="Pfam" id="PF00383">
    <property type="entry name" value="dCMP_cyt_deam_1"/>
    <property type="match status" value="1"/>
</dbReference>
<evidence type="ECO:0000256" key="1">
    <source>
        <dbReference type="ARBA" id="ARBA00022723"/>
    </source>
</evidence>
<dbReference type="InterPro" id="IPR016193">
    <property type="entry name" value="Cytidine_deaminase-like"/>
</dbReference>
<dbReference type="PROSITE" id="PS51747">
    <property type="entry name" value="CYT_DCMP_DEAMINASES_2"/>
    <property type="match status" value="1"/>
</dbReference>
<evidence type="ECO:0000313" key="5">
    <source>
        <dbReference type="EMBL" id="CDG69133.1"/>
    </source>
</evidence>
<dbReference type="PROSITE" id="PS00903">
    <property type="entry name" value="CYT_DCMP_DEAMINASES_1"/>
    <property type="match status" value="1"/>
</dbReference>
<dbReference type="EMBL" id="HAAD01002901">
    <property type="protein sequence ID" value="CDG69133.1"/>
    <property type="molecule type" value="mRNA"/>
</dbReference>
<name>T2MA32_HYDVU</name>
<accession>T2MA32</accession>
<protein>
    <submittedName>
        <fullName evidence="5">tRNA-specific adenosine deaminase 2</fullName>
    </submittedName>
</protein>
<dbReference type="Gene3D" id="3.40.140.10">
    <property type="entry name" value="Cytidine Deaminase, domain 2"/>
    <property type="match status" value="1"/>
</dbReference>
<sequence length="226" mass="25161">MKQNKKLTKIESIVYNKTMENVLTESTVSKKTIESNVYFQNINEEFMKKALVMAKVALEKGEVPVGCVIIHDNIVIADGYNDVNRTKNATRHAEIIALEKARFYFLQAGKNLNSMSECVLYVTTEPCIMCAAALRISGLKKVFYGCTNQRFGGCGSRLDVSSIKTEAKSKSNLSQCELQMSSNLECISGCLSQESINLLKLFYTFENPSAPQPKCKTGRKAPNQND</sequence>
<dbReference type="KEGG" id="hmg:100206397"/>
<dbReference type="InterPro" id="IPR016192">
    <property type="entry name" value="APOBEC/CMP_deaminase_Zn-bd"/>
</dbReference>
<evidence type="ECO:0000256" key="2">
    <source>
        <dbReference type="ARBA" id="ARBA00022801"/>
    </source>
</evidence>
<evidence type="ECO:0000259" key="4">
    <source>
        <dbReference type="PROSITE" id="PS51747"/>
    </source>
</evidence>
<reference evidence="5" key="1">
    <citation type="journal article" date="2013" name="Genome Biol. Evol.">
        <title>Punctuated emergences of genetic and phenotypic innovations in eumetazoan, bilaterian, euteleostome, and hominidae ancestors.</title>
        <authorList>
            <person name="Wenger Y."/>
            <person name="Galliot B."/>
        </authorList>
    </citation>
    <scope>NUCLEOTIDE SEQUENCE</scope>
    <source>
        <tissue evidence="5">Whole animals</tissue>
    </source>
</reference>
<dbReference type="CDD" id="cd01285">
    <property type="entry name" value="nucleoside_deaminase"/>
    <property type="match status" value="1"/>
</dbReference>